<dbReference type="EMBL" id="CU207366">
    <property type="protein sequence ID" value="CAL65814.1"/>
    <property type="molecule type" value="Genomic_DNA"/>
</dbReference>
<evidence type="ECO:0000256" key="2">
    <source>
        <dbReference type="ARBA" id="ARBA00022801"/>
    </source>
</evidence>
<evidence type="ECO:0000313" key="5">
    <source>
        <dbReference type="Proteomes" id="UP000000755"/>
    </source>
</evidence>
<dbReference type="SUPFAM" id="SSF53474">
    <property type="entry name" value="alpha/beta-Hydrolases"/>
    <property type="match status" value="1"/>
</dbReference>
<dbReference type="PRINTS" id="PR00111">
    <property type="entry name" value="ABHYDROLASE"/>
</dbReference>
<organism evidence="4 5">
    <name type="scientific">Christiangramia forsetii (strain DSM 17595 / CGMCC 1.15422 / KT0803)</name>
    <name type="common">Gramella forsetii</name>
    <dbReference type="NCBI Taxonomy" id="411154"/>
    <lineage>
        <taxon>Bacteria</taxon>
        <taxon>Pseudomonadati</taxon>
        <taxon>Bacteroidota</taxon>
        <taxon>Flavobacteriia</taxon>
        <taxon>Flavobacteriales</taxon>
        <taxon>Flavobacteriaceae</taxon>
        <taxon>Christiangramia</taxon>
    </lineage>
</organism>
<dbReference type="InterPro" id="IPR000073">
    <property type="entry name" value="AB_hydrolase_1"/>
</dbReference>
<dbReference type="InterPro" id="IPR050471">
    <property type="entry name" value="AB_hydrolase"/>
</dbReference>
<dbReference type="RefSeq" id="WP_011708751.1">
    <property type="nucleotide sequence ID" value="NC_008571.1"/>
</dbReference>
<dbReference type="Gene3D" id="3.40.50.1820">
    <property type="entry name" value="alpha/beta hydrolase"/>
    <property type="match status" value="1"/>
</dbReference>
<reference evidence="4 5" key="1">
    <citation type="journal article" date="2006" name="Environ. Microbiol.">
        <title>Whole genome analysis of the marine Bacteroidetes'Gramella forsetii' reveals adaptations to degradation of polymeric organic matter.</title>
        <authorList>
            <person name="Bauer M."/>
            <person name="Kube M."/>
            <person name="Teeling H."/>
            <person name="Richter M."/>
            <person name="Lombardot T."/>
            <person name="Allers E."/>
            <person name="Wuerdemann C.A."/>
            <person name="Quast C."/>
            <person name="Kuhl H."/>
            <person name="Knaust F."/>
            <person name="Woebken D."/>
            <person name="Bischof K."/>
            <person name="Mussmann M."/>
            <person name="Choudhuri J.V."/>
            <person name="Meyer F."/>
            <person name="Reinhardt R."/>
            <person name="Amann R.I."/>
            <person name="Gloeckner F.O."/>
        </authorList>
    </citation>
    <scope>NUCLEOTIDE SEQUENCE [LARGE SCALE GENOMIC DNA]</scope>
    <source>
        <strain evidence="4 5">KT0803</strain>
    </source>
</reference>
<dbReference type="PANTHER" id="PTHR43433">
    <property type="entry name" value="HYDROLASE, ALPHA/BETA FOLD FAMILY PROTEIN"/>
    <property type="match status" value="1"/>
</dbReference>
<dbReference type="Pfam" id="PF00561">
    <property type="entry name" value="Abhydrolase_1"/>
    <property type="match status" value="1"/>
</dbReference>
<proteinExistence type="inferred from homology"/>
<dbReference type="GO" id="GO:0006508">
    <property type="term" value="P:proteolysis"/>
    <property type="evidence" value="ECO:0007669"/>
    <property type="project" value="InterPro"/>
</dbReference>
<dbReference type="AlphaFoldDB" id="A0LZL9"/>
<dbReference type="Proteomes" id="UP000000755">
    <property type="component" value="Chromosome"/>
</dbReference>
<keyword evidence="2 4" id="KW-0378">Hydrolase</keyword>
<keyword evidence="4" id="KW-0645">Protease</keyword>
<protein>
    <submittedName>
        <fullName evidence="4">Secreted proline iminopeptidase</fullName>
        <ecNumber evidence="4">3.4.11.5</ecNumber>
    </submittedName>
</protein>
<dbReference type="KEGG" id="gfo:GFO_0839"/>
<dbReference type="STRING" id="411154.GFO_0839"/>
<keyword evidence="4" id="KW-0031">Aminopeptidase</keyword>
<dbReference type="InterPro" id="IPR029058">
    <property type="entry name" value="AB_hydrolase_fold"/>
</dbReference>
<feature type="domain" description="AB hydrolase-1" evidence="3">
    <location>
        <begin position="49"/>
        <end position="291"/>
    </location>
</feature>
<evidence type="ECO:0000313" key="4">
    <source>
        <dbReference type="EMBL" id="CAL65814.1"/>
    </source>
</evidence>
<accession>A0LZL9</accession>
<dbReference type="OrthoDB" id="9780932at2"/>
<dbReference type="InterPro" id="IPR002410">
    <property type="entry name" value="Peptidase_S33"/>
</dbReference>
<comment type="similarity">
    <text evidence="1">Belongs to the peptidase S33 family.</text>
</comment>
<sequence length="312" mass="35195">MSIDQFNISSLVFLFLSFFLIENSSAQQKEIFEYSDGKIAYQTFGKGFPVLIINGGPGMNSNGFASLAKMLSENNTTIIYDQRGTGKSKLKELNASNMTIDLMVEDIEVLRQELGFEQWIVLGQSFGGMLAYAYAAKYPERVNAMIQSHSGGMSLRNVGSFSIMNRLTEAENDSLVHYSAMMHTSPGNPRLAKKRAYFMAKAYLAGTEHENTVAERLLEVNRDLNSMIWGNMRSNNFDKTPEMREFQNKVLIIHGLQDVVPIEIAEFAHEVLSNSELLKIEDCGHYGWLDRPDVYLKKVKEFLKANSININP</sequence>
<dbReference type="PANTHER" id="PTHR43433:SF5">
    <property type="entry name" value="AB HYDROLASE-1 DOMAIN-CONTAINING PROTEIN"/>
    <property type="match status" value="1"/>
</dbReference>
<evidence type="ECO:0000259" key="3">
    <source>
        <dbReference type="Pfam" id="PF00561"/>
    </source>
</evidence>
<gene>
    <name evidence="4" type="primary">pip</name>
    <name evidence="4" type="ordered locus">GFO_0839</name>
</gene>
<dbReference type="GO" id="GO:0004177">
    <property type="term" value="F:aminopeptidase activity"/>
    <property type="evidence" value="ECO:0007669"/>
    <property type="project" value="UniProtKB-KW"/>
</dbReference>
<name>A0LZL9_CHRFK</name>
<dbReference type="PRINTS" id="PR00793">
    <property type="entry name" value="PROAMNOPTASE"/>
</dbReference>
<dbReference type="eggNOG" id="COG2267">
    <property type="taxonomic scope" value="Bacteria"/>
</dbReference>
<dbReference type="HOGENOM" id="CLU_020336_50_0_10"/>
<dbReference type="EC" id="3.4.11.5" evidence="4"/>
<dbReference type="ESTHER" id="grafk-a0lzl9">
    <property type="family name" value="Proline_iminopeptidase"/>
</dbReference>
<evidence type="ECO:0000256" key="1">
    <source>
        <dbReference type="ARBA" id="ARBA00010088"/>
    </source>
</evidence>